<accession>A0A511SWN8</accession>
<evidence type="ECO:0000313" key="2">
    <source>
        <dbReference type="EMBL" id="SET03050.1"/>
    </source>
</evidence>
<comment type="caution">
    <text evidence="1">The sequence shown here is derived from an EMBL/GenBank/DDBJ whole genome shotgun (WGS) entry which is preliminary data.</text>
</comment>
<reference evidence="2 3" key="1">
    <citation type="submission" date="2016-10" db="EMBL/GenBank/DDBJ databases">
        <authorList>
            <person name="Varghese N."/>
            <person name="Submissions S."/>
        </authorList>
    </citation>
    <scope>NUCLEOTIDE SEQUENCE [LARGE SCALE GENOMIC DNA]</scope>
    <source>
        <strain evidence="2 3">DSM 16525</strain>
    </source>
</reference>
<evidence type="ECO:0000313" key="3">
    <source>
        <dbReference type="Proteomes" id="UP000183760"/>
    </source>
</evidence>
<dbReference type="Proteomes" id="UP000183760">
    <property type="component" value="Unassembled WGS sequence"/>
</dbReference>
<sequence length="425" mass="45142">MLCLLTGCATPRVVNLDAGQGRRIAYTSMEVAPVEVEEDDFQRALSELVLGLKLDVAFREADALDQRGWGRSRALLASSRGRVDSSAEPSPEALYARLCPVQDACLTLMGGAGLAFSRKDRTLMALSLALDEVWESVEDGLGPTVNPGAFKAVVSSAALALLLTMSLPEPITQTLAIALTASLVAYLGVAPVWEMKQGFIQLWDESARARSLVELRDIGQRFGRVLGVNGARVLVLVLTAGLTGREVLAARGPRLPGFSGAALRAQAEGGFKLEAALGAGVSSIALPEEGRLDVALAPKSVAVVASYSTGRIPGDAEGHVNHLCTTEGTPVSKSGETWAELCEEIFERAGMSLEDVANKVRLAGRGASPSEPYHSRVVPRLQRAVEDCEETEACRVRLVNELARIANELLTPGSELRGYVVKTGR</sequence>
<dbReference type="InterPro" id="IPR032871">
    <property type="entry name" value="AHH_dom_containing"/>
</dbReference>
<dbReference type="Pfam" id="PF14412">
    <property type="entry name" value="AHH"/>
    <property type="match status" value="1"/>
</dbReference>
<reference evidence="1 4" key="2">
    <citation type="submission" date="2019-07" db="EMBL/GenBank/DDBJ databases">
        <title>Whole genome shotgun sequence of Myxococcus fulvus NBRC 100333.</title>
        <authorList>
            <person name="Hosoyama A."/>
            <person name="Uohara A."/>
            <person name="Ohji S."/>
            <person name="Ichikawa N."/>
        </authorList>
    </citation>
    <scope>NUCLEOTIDE SEQUENCE [LARGE SCALE GENOMIC DNA]</scope>
    <source>
        <strain evidence="1 4">NBRC 100333</strain>
    </source>
</reference>
<gene>
    <name evidence="1" type="ORF">MFU01_06050</name>
    <name evidence="2" type="ORF">SAMN05443572_101887</name>
</gene>
<keyword evidence="3" id="KW-1185">Reference proteome</keyword>
<dbReference type="RefSeq" id="WP_245772120.1">
    <property type="nucleotide sequence ID" value="NZ_BJXR01000010.1"/>
</dbReference>
<dbReference type="EMBL" id="FOIB01000001">
    <property type="protein sequence ID" value="SET03050.1"/>
    <property type="molecule type" value="Genomic_DNA"/>
</dbReference>
<evidence type="ECO:0000313" key="4">
    <source>
        <dbReference type="Proteomes" id="UP000321514"/>
    </source>
</evidence>
<protein>
    <submittedName>
        <fullName evidence="2">A nuclease family of the HNH/ENDO VII superfamily with conserved AHH</fullName>
    </submittedName>
</protein>
<evidence type="ECO:0000313" key="1">
    <source>
        <dbReference type="EMBL" id="GEN05568.1"/>
    </source>
</evidence>
<name>A0A511SWN8_MYXFU</name>
<dbReference type="Proteomes" id="UP000321514">
    <property type="component" value="Unassembled WGS sequence"/>
</dbReference>
<dbReference type="EMBL" id="BJXR01000010">
    <property type="protein sequence ID" value="GEN05568.1"/>
    <property type="molecule type" value="Genomic_DNA"/>
</dbReference>
<organism evidence="1 4">
    <name type="scientific">Myxococcus fulvus</name>
    <dbReference type="NCBI Taxonomy" id="33"/>
    <lineage>
        <taxon>Bacteria</taxon>
        <taxon>Pseudomonadati</taxon>
        <taxon>Myxococcota</taxon>
        <taxon>Myxococcia</taxon>
        <taxon>Myxococcales</taxon>
        <taxon>Cystobacterineae</taxon>
        <taxon>Myxococcaceae</taxon>
        <taxon>Myxococcus</taxon>
    </lineage>
</organism>
<proteinExistence type="predicted"/>
<dbReference type="AlphaFoldDB" id="A0A511SWN8"/>
<dbReference type="STRING" id="1334629.MFUL124B02_05400"/>